<reference evidence="4" key="1">
    <citation type="journal article" date="2019" name="Int. J. Syst. Evol. Microbiol.">
        <title>The Global Catalogue of Microorganisms (GCM) 10K type strain sequencing project: providing services to taxonomists for standard genome sequencing and annotation.</title>
        <authorList>
            <consortium name="The Broad Institute Genomics Platform"/>
            <consortium name="The Broad Institute Genome Sequencing Center for Infectious Disease"/>
            <person name="Wu L."/>
            <person name="Ma J."/>
        </authorList>
    </citation>
    <scope>NUCLEOTIDE SEQUENCE [LARGE SCALE GENOMIC DNA]</scope>
    <source>
        <strain evidence="4">CCUG 59778</strain>
    </source>
</reference>
<keyword evidence="4" id="KW-1185">Reference proteome</keyword>
<sequence>MDTIIEYIASMFSYLIIAMPTFVVIRFLWLNLRNERITPLHEAGVVLFFSFIIGLFALTFDQDASDQQTAVNSVPFKVFVDTFNAIQDAGFWEPFTINLLGNIIVFMPIGLLLPLLWGRFNAKRAILTGFLISLFIESTQLALDRSSDIDDLILNTFGALIGYGIYRCIPAVTAKRFKQFSR</sequence>
<dbReference type="InterPro" id="IPR006976">
    <property type="entry name" value="VanZ-like"/>
</dbReference>
<dbReference type="EMBL" id="JBHSEC010000007">
    <property type="protein sequence ID" value="MFC4410154.1"/>
    <property type="molecule type" value="Genomic_DNA"/>
</dbReference>
<dbReference type="InterPro" id="IPR053150">
    <property type="entry name" value="Teicoplanin_resist-assoc"/>
</dbReference>
<accession>A0ABV8X534</accession>
<feature type="transmembrane region" description="Helical" evidence="1">
    <location>
        <begin position="125"/>
        <end position="143"/>
    </location>
</feature>
<comment type="caution">
    <text evidence="3">The sequence shown here is derived from an EMBL/GenBank/DDBJ whole genome shotgun (WGS) entry which is preliminary data.</text>
</comment>
<feature type="transmembrane region" description="Helical" evidence="1">
    <location>
        <begin position="12"/>
        <end position="31"/>
    </location>
</feature>
<keyword evidence="1" id="KW-0472">Membrane</keyword>
<keyword evidence="1" id="KW-1133">Transmembrane helix</keyword>
<feature type="transmembrane region" description="Helical" evidence="1">
    <location>
        <begin position="43"/>
        <end position="60"/>
    </location>
</feature>
<evidence type="ECO:0000256" key="1">
    <source>
        <dbReference type="SAM" id="Phobius"/>
    </source>
</evidence>
<protein>
    <submittedName>
        <fullName evidence="3">VanZ family protein</fullName>
    </submittedName>
</protein>
<feature type="transmembrane region" description="Helical" evidence="1">
    <location>
        <begin position="99"/>
        <end position="118"/>
    </location>
</feature>
<evidence type="ECO:0000313" key="4">
    <source>
        <dbReference type="Proteomes" id="UP001595817"/>
    </source>
</evidence>
<name>A0ABV8X534_9LACT</name>
<feature type="domain" description="VanZ-like" evidence="2">
    <location>
        <begin position="48"/>
        <end position="168"/>
    </location>
</feature>
<feature type="transmembrane region" description="Helical" evidence="1">
    <location>
        <begin position="155"/>
        <end position="174"/>
    </location>
</feature>
<dbReference type="PANTHER" id="PTHR36834">
    <property type="entry name" value="MEMBRANE PROTEIN-RELATED"/>
    <property type="match status" value="1"/>
</dbReference>
<dbReference type="PANTHER" id="PTHR36834:SF1">
    <property type="entry name" value="INTEGRAL MEMBRANE PROTEIN"/>
    <property type="match status" value="1"/>
</dbReference>
<keyword evidence="1" id="KW-0812">Transmembrane</keyword>
<organism evidence="3 4">
    <name type="scientific">Chungangia koreensis</name>
    <dbReference type="NCBI Taxonomy" id="752657"/>
    <lineage>
        <taxon>Bacteria</taxon>
        <taxon>Bacillati</taxon>
        <taxon>Bacillota</taxon>
        <taxon>Bacilli</taxon>
        <taxon>Lactobacillales</taxon>
        <taxon>Chungangia</taxon>
    </lineage>
</organism>
<proteinExistence type="predicted"/>
<evidence type="ECO:0000313" key="3">
    <source>
        <dbReference type="EMBL" id="MFC4410154.1"/>
    </source>
</evidence>
<gene>
    <name evidence="3" type="ORF">ACFOZY_06835</name>
</gene>
<dbReference type="RefSeq" id="WP_378153677.1">
    <property type="nucleotide sequence ID" value="NZ_JBHSEC010000007.1"/>
</dbReference>
<dbReference type="Proteomes" id="UP001595817">
    <property type="component" value="Unassembled WGS sequence"/>
</dbReference>
<evidence type="ECO:0000259" key="2">
    <source>
        <dbReference type="Pfam" id="PF04892"/>
    </source>
</evidence>
<dbReference type="Pfam" id="PF04892">
    <property type="entry name" value="VanZ"/>
    <property type="match status" value="1"/>
</dbReference>